<dbReference type="Proteomes" id="UP000199679">
    <property type="component" value="Chromosome I"/>
</dbReference>
<dbReference type="AlphaFoldDB" id="A0A1H1U2X1"/>
<organism evidence="1 2">
    <name type="scientific">Mucilaginibacter mallensis</name>
    <dbReference type="NCBI Taxonomy" id="652787"/>
    <lineage>
        <taxon>Bacteria</taxon>
        <taxon>Pseudomonadati</taxon>
        <taxon>Bacteroidota</taxon>
        <taxon>Sphingobacteriia</taxon>
        <taxon>Sphingobacteriales</taxon>
        <taxon>Sphingobacteriaceae</taxon>
        <taxon>Mucilaginibacter</taxon>
    </lineage>
</organism>
<evidence type="ECO:0000313" key="2">
    <source>
        <dbReference type="Proteomes" id="UP000199679"/>
    </source>
</evidence>
<dbReference type="EMBL" id="LT629740">
    <property type="protein sequence ID" value="SDS66259.1"/>
    <property type="molecule type" value="Genomic_DNA"/>
</dbReference>
<evidence type="ECO:0000313" key="1">
    <source>
        <dbReference type="EMBL" id="SDS66259.1"/>
    </source>
</evidence>
<gene>
    <name evidence="1" type="ORF">SAMN05216490_1567</name>
</gene>
<keyword evidence="2" id="KW-1185">Reference proteome</keyword>
<dbReference type="STRING" id="652787.SAMN05216490_1567"/>
<proteinExistence type="predicted"/>
<protein>
    <submittedName>
        <fullName evidence="1">Uncharacterized protein</fullName>
    </submittedName>
</protein>
<reference evidence="1 2" key="1">
    <citation type="submission" date="2016-10" db="EMBL/GenBank/DDBJ databases">
        <authorList>
            <person name="de Groot N.N."/>
        </authorList>
    </citation>
    <scope>NUCLEOTIDE SEQUENCE [LARGE SCALE GENOMIC DNA]</scope>
    <source>
        <strain evidence="1 2">MP1X4</strain>
    </source>
</reference>
<sequence>MELPESLISSFRNIKNIIPKHFDHTNTLARKINLVIYLTQIPELKARNHMVKPPGISNYVCQLMINNDIEADDFRKIKTEWTEKIKRLELRLN</sequence>
<name>A0A1H1U2X1_MUCMA</name>
<accession>A0A1H1U2X1</accession>